<dbReference type="EMBL" id="MU273764">
    <property type="protein sequence ID" value="KAI0028322.1"/>
    <property type="molecule type" value="Genomic_DNA"/>
</dbReference>
<keyword evidence="2" id="KW-1185">Reference proteome</keyword>
<dbReference type="Proteomes" id="UP000814128">
    <property type="component" value="Unassembled WGS sequence"/>
</dbReference>
<comment type="caution">
    <text evidence="1">The sequence shown here is derived from an EMBL/GenBank/DDBJ whole genome shotgun (WGS) entry which is preliminary data.</text>
</comment>
<evidence type="ECO:0000313" key="2">
    <source>
        <dbReference type="Proteomes" id="UP000814128"/>
    </source>
</evidence>
<sequence length="735" mass="82495">MESIPLYPPLFKAGKSREFVESGRTVASCLSPRDLSAAVFATNTIDPQVLRASKKQYPKAQSVYTACFERLPTPERRSFVTDTSVVFAALQNLRLPEAADDSSLTSDEKYKALVKLAMDYVTLAKDAWVQTSDAGPGNAYDHYRVIYSCLSLFVVLYMPESGLDYAPVGEELMEWLNVNFIAPTSEEGDHLSSQECPWEDYSFWPYLTRTVLRGLLKSSEFFVTALSRHPSEYLSSISETLCPLLSGQPRLVHFKTERDFVVAQRRWKERVKSLRLELDRIPDHARQDGTGDWWTPLSNIIGILEGRGDVIKDVCANLEGDWKEVCAAWGVFVDHRLLRQDLPEVVKQILDEMPPDPTDLEDNILASLFSGKPAIAVGQAAKHDLWLSAHWADLMESLELLDASALDELGLTSRRQYVLAYADYLRSDTALWRIAVAYLGACGDIGLQRMDEVLLHVPVVPRDAKAIAVDRSSTDEGNVVAAVPPILKEVVQTCFEYGREHVRRTVCSVCMQSHLLFSAPTSWKIAAQAFLQRKHYGLAISYLTSAEDWTALGHVIDNMLNEFIQHGAERFTRLVATVAPSLQELQAHPDATGVFIRRLLFAVRYAEFHQRRLSGDLQDAALDLEALFDSDIAPRAWWGVLLQFLYSLLLHSLVTERHLFSDGVLLFSSRGAVQLLHRLQEVYTAVDQCSGDDYLDALRRTMKGASTKEATNRLRRTSLALAKYYAACTVMADTV</sequence>
<organism evidence="1 2">
    <name type="scientific">Vararia minispora EC-137</name>
    <dbReference type="NCBI Taxonomy" id="1314806"/>
    <lineage>
        <taxon>Eukaryota</taxon>
        <taxon>Fungi</taxon>
        <taxon>Dikarya</taxon>
        <taxon>Basidiomycota</taxon>
        <taxon>Agaricomycotina</taxon>
        <taxon>Agaricomycetes</taxon>
        <taxon>Russulales</taxon>
        <taxon>Lachnocladiaceae</taxon>
        <taxon>Vararia</taxon>
    </lineage>
</organism>
<gene>
    <name evidence="1" type="ORF">K488DRAFT_80742</name>
</gene>
<protein>
    <submittedName>
        <fullName evidence="1">Nup85 nucleoporin-domain-containing protein</fullName>
    </submittedName>
</protein>
<name>A0ACB8Q9F5_9AGAM</name>
<accession>A0ACB8Q9F5</accession>
<reference evidence="1" key="2">
    <citation type="journal article" date="2022" name="New Phytol.">
        <title>Evolutionary transition to the ectomycorrhizal habit in the genomes of a hyperdiverse lineage of mushroom-forming fungi.</title>
        <authorList>
            <person name="Looney B."/>
            <person name="Miyauchi S."/>
            <person name="Morin E."/>
            <person name="Drula E."/>
            <person name="Courty P.E."/>
            <person name="Kohler A."/>
            <person name="Kuo A."/>
            <person name="LaButti K."/>
            <person name="Pangilinan J."/>
            <person name="Lipzen A."/>
            <person name="Riley R."/>
            <person name="Andreopoulos W."/>
            <person name="He G."/>
            <person name="Johnson J."/>
            <person name="Nolan M."/>
            <person name="Tritt A."/>
            <person name="Barry K.W."/>
            <person name="Grigoriev I.V."/>
            <person name="Nagy L.G."/>
            <person name="Hibbett D."/>
            <person name="Henrissat B."/>
            <person name="Matheny P.B."/>
            <person name="Labbe J."/>
            <person name="Martin F.M."/>
        </authorList>
    </citation>
    <scope>NUCLEOTIDE SEQUENCE</scope>
    <source>
        <strain evidence="1">EC-137</strain>
    </source>
</reference>
<evidence type="ECO:0000313" key="1">
    <source>
        <dbReference type="EMBL" id="KAI0028322.1"/>
    </source>
</evidence>
<proteinExistence type="predicted"/>
<reference evidence="1" key="1">
    <citation type="submission" date="2021-02" db="EMBL/GenBank/DDBJ databases">
        <authorList>
            <consortium name="DOE Joint Genome Institute"/>
            <person name="Ahrendt S."/>
            <person name="Looney B.P."/>
            <person name="Miyauchi S."/>
            <person name="Morin E."/>
            <person name="Drula E."/>
            <person name="Courty P.E."/>
            <person name="Chicoki N."/>
            <person name="Fauchery L."/>
            <person name="Kohler A."/>
            <person name="Kuo A."/>
            <person name="Labutti K."/>
            <person name="Pangilinan J."/>
            <person name="Lipzen A."/>
            <person name="Riley R."/>
            <person name="Andreopoulos W."/>
            <person name="He G."/>
            <person name="Johnson J."/>
            <person name="Barry K.W."/>
            <person name="Grigoriev I.V."/>
            <person name="Nagy L."/>
            <person name="Hibbett D."/>
            <person name="Henrissat B."/>
            <person name="Matheny P.B."/>
            <person name="Labbe J."/>
            <person name="Martin F."/>
        </authorList>
    </citation>
    <scope>NUCLEOTIDE SEQUENCE</scope>
    <source>
        <strain evidence="1">EC-137</strain>
    </source>
</reference>